<dbReference type="Pfam" id="PF00271">
    <property type="entry name" value="Helicase_C"/>
    <property type="match status" value="1"/>
</dbReference>
<dbReference type="SMART" id="SM00847">
    <property type="entry name" value="HA2"/>
    <property type="match status" value="1"/>
</dbReference>
<dbReference type="InterPro" id="IPR007502">
    <property type="entry name" value="Helicase-assoc_dom"/>
</dbReference>
<evidence type="ECO:0000259" key="10">
    <source>
        <dbReference type="PROSITE" id="PS51194"/>
    </source>
</evidence>
<evidence type="ECO:0000259" key="9">
    <source>
        <dbReference type="PROSITE" id="PS51192"/>
    </source>
</evidence>
<evidence type="ECO:0000256" key="7">
    <source>
        <dbReference type="ARBA" id="ARBA00047984"/>
    </source>
</evidence>
<feature type="domain" description="Helicase ATP-binding" evidence="9">
    <location>
        <begin position="114"/>
        <end position="243"/>
    </location>
</feature>
<name>A0ABN7TE40_OIKDI</name>
<feature type="domain" description="Helicase C-terminal" evidence="10">
    <location>
        <begin position="257"/>
        <end position="440"/>
    </location>
</feature>
<dbReference type="Proteomes" id="UP001158576">
    <property type="component" value="Chromosome 2"/>
</dbReference>
<evidence type="ECO:0000256" key="2">
    <source>
        <dbReference type="ARBA" id="ARBA00022741"/>
    </source>
</evidence>
<reference evidence="11 12" key="1">
    <citation type="submission" date="2021-04" db="EMBL/GenBank/DDBJ databases">
        <authorList>
            <person name="Bliznina A."/>
        </authorList>
    </citation>
    <scope>NUCLEOTIDE SEQUENCE [LARGE SCALE GENOMIC DNA]</scope>
</reference>
<keyword evidence="2" id="KW-0547">Nucleotide-binding</keyword>
<dbReference type="PANTHER" id="PTHR18934">
    <property type="entry name" value="ATP-DEPENDENT RNA HELICASE"/>
    <property type="match status" value="1"/>
</dbReference>
<organism evidence="11 12">
    <name type="scientific">Oikopleura dioica</name>
    <name type="common">Tunicate</name>
    <dbReference type="NCBI Taxonomy" id="34765"/>
    <lineage>
        <taxon>Eukaryota</taxon>
        <taxon>Metazoa</taxon>
        <taxon>Chordata</taxon>
        <taxon>Tunicata</taxon>
        <taxon>Appendicularia</taxon>
        <taxon>Copelata</taxon>
        <taxon>Oikopleuridae</taxon>
        <taxon>Oikopleura</taxon>
    </lineage>
</organism>
<dbReference type="InterPro" id="IPR011709">
    <property type="entry name" value="DEAD-box_helicase_OB_fold"/>
</dbReference>
<evidence type="ECO:0000313" key="11">
    <source>
        <dbReference type="EMBL" id="CAG5113737.1"/>
    </source>
</evidence>
<keyword evidence="3" id="KW-0378">Hydrolase</keyword>
<comment type="similarity">
    <text evidence="6">Belongs to the DEAD box helicase family. DEAH subfamily. PRP16 sub-subfamily.</text>
</comment>
<feature type="region of interest" description="Disordered" evidence="8">
    <location>
        <begin position="1"/>
        <end position="25"/>
    </location>
</feature>
<feature type="compositionally biased region" description="Basic residues" evidence="8">
    <location>
        <begin position="11"/>
        <end position="25"/>
    </location>
</feature>
<evidence type="ECO:0000256" key="5">
    <source>
        <dbReference type="ARBA" id="ARBA00022840"/>
    </source>
</evidence>
<dbReference type="EMBL" id="OU015567">
    <property type="protein sequence ID" value="CAG5113737.1"/>
    <property type="molecule type" value="Genomic_DNA"/>
</dbReference>
<dbReference type="InterPro" id="IPR014001">
    <property type="entry name" value="Helicase_ATP-bd"/>
</dbReference>
<dbReference type="InterPro" id="IPR027417">
    <property type="entry name" value="P-loop_NTPase"/>
</dbReference>
<dbReference type="PROSITE" id="PS00690">
    <property type="entry name" value="DEAH_ATP_HELICASE"/>
    <property type="match status" value="1"/>
</dbReference>
<dbReference type="PANTHER" id="PTHR18934:SF91">
    <property type="entry name" value="PRE-MRNA-SPLICING FACTOR ATP-DEPENDENT RNA HELICASE PRP16"/>
    <property type="match status" value="1"/>
</dbReference>
<dbReference type="InterPro" id="IPR002464">
    <property type="entry name" value="DNA/RNA_helicase_DEAH_CS"/>
</dbReference>
<dbReference type="Pfam" id="PF21010">
    <property type="entry name" value="HA2_C"/>
    <property type="match status" value="1"/>
</dbReference>
<dbReference type="InterPro" id="IPR048333">
    <property type="entry name" value="HA2_WH"/>
</dbReference>
<keyword evidence="4" id="KW-0347">Helicase</keyword>
<evidence type="ECO:0000256" key="3">
    <source>
        <dbReference type="ARBA" id="ARBA00022801"/>
    </source>
</evidence>
<keyword evidence="12" id="KW-1185">Reference proteome</keyword>
<dbReference type="Gene3D" id="1.20.120.1080">
    <property type="match status" value="1"/>
</dbReference>
<protein>
    <recommendedName>
        <fullName evidence="1">RNA helicase</fullName>
        <ecNumber evidence="1">3.6.4.13</ecNumber>
    </recommendedName>
</protein>
<evidence type="ECO:0000256" key="8">
    <source>
        <dbReference type="SAM" id="MobiDB-lite"/>
    </source>
</evidence>
<accession>A0ABN7TE40</accession>
<dbReference type="CDD" id="cd18791">
    <property type="entry name" value="SF2_C_RHA"/>
    <property type="match status" value="1"/>
</dbReference>
<dbReference type="InterPro" id="IPR001650">
    <property type="entry name" value="Helicase_C-like"/>
</dbReference>
<keyword evidence="5" id="KW-0067">ATP-binding</keyword>
<comment type="catalytic activity">
    <reaction evidence="7">
        <text>ATP + H2O = ADP + phosphate + H(+)</text>
        <dbReference type="Rhea" id="RHEA:13065"/>
        <dbReference type="ChEBI" id="CHEBI:15377"/>
        <dbReference type="ChEBI" id="CHEBI:15378"/>
        <dbReference type="ChEBI" id="CHEBI:30616"/>
        <dbReference type="ChEBI" id="CHEBI:43474"/>
        <dbReference type="ChEBI" id="CHEBI:456216"/>
        <dbReference type="EC" id="3.6.4.13"/>
    </reaction>
</comment>
<dbReference type="PROSITE" id="PS51192">
    <property type="entry name" value="HELICASE_ATP_BIND_1"/>
    <property type="match status" value="1"/>
</dbReference>
<dbReference type="Pfam" id="PF07717">
    <property type="entry name" value="OB_NTP_bind"/>
    <property type="match status" value="1"/>
</dbReference>
<sequence>MAVVAREGSHLIKKHREQKERKKAMHKDWELAGSKMGQVLGVKNAEDEEEREDDDTNFKANSQFKAHLDKQNQSEGASNFSRTKTIREQREFLPIYASRAELMKDRIDLFCVIKRGMIGCTQPRRVAAMSVAKRVSDEIGVELGQEVGYAIRFEDCTSKKTVIKYMTDGILLRETLRESDIDHYSCIVMDEAHERSLNTDVLFGILRDVVARRNDLKLIVTSATMDAGKFSDFFGGVPIYKIPGRTFPVDVLWAKSTVEDYVESTVKQALQVHLSMDEGDILIFMPGQEAIEVTCDEIRTRLDEVDESPALAILPIYSQLPSDLQSKIFEKAPEGCRKCVVATNIAETSLTLDGIKYVIDAGYCKLKVFNPKIGMDSLQVYPISQANANQRSGRAGRTGAGTAFRLYTLSQYKSEMLLTTVPEIQRTNLSNVVLLLKSLNVDDLLKFHFMDPPPQDNMLNSMYSLWILNALDNTGKLTDKGRLMVEFPMDPAMSKMLITSCDMGCSEEMLTIVSMLSVPTIFFRPRGREEDADTMREKFNVPESDHMTYLNVYSQWKKHGYKDTWCTKHFIHAKAMRKVREVRSQLKEIMDSQKLTLTSCGAAWDIVRKCICAAYFHAAAKLKGLSEYVNIRTGMPCHLHPTSALYGMGYASDYVVYHELIMTSKEFMHVATAVEGEWLAELGPMFYSIKKSSKSRREAASKTMSNLEAMDAQFHKDKELMDKRKAAEEAFKKVNKQISSKLFIIGLAFVDISADRDARMLIGLLFQGVSAGSDEKIPQKVVDQVRMGIFNQKFYELTSTYYSNLPVFSSIPAVTSHDDLDNSLPVSTLEEVYEKTRIKHLSGISFWSTLEKYETCKILREMESRKVEDIYFASMATTFLPTSFLVLGKCAFIASEEQKLSVKFAIRQKNSPENLARIMSLLDLWEDKTLNFPTGPTLEDDVKANLHILQAFFRHRDADMFKYTRIFGEPAFATLMKTLTRRRGEAFYKDVHTTLLALEGVQIIKKRTGENLFDQELLKEFGRNLMTKFSLLNSEIEDEKETNKDLKSKIFSTLASMSILAQLKPDAMKNSLSGDEINLPMDFFSVKHYDLPKSLHEVVGKEYKDAEEIEKEMTAKLDAMIRNKQHDEL</sequence>
<evidence type="ECO:0000256" key="1">
    <source>
        <dbReference type="ARBA" id="ARBA00012552"/>
    </source>
</evidence>
<dbReference type="SMART" id="SM00490">
    <property type="entry name" value="HELICc"/>
    <property type="match status" value="1"/>
</dbReference>
<proteinExistence type="inferred from homology"/>
<dbReference type="Pfam" id="PF04408">
    <property type="entry name" value="WHD_HA2"/>
    <property type="match status" value="1"/>
</dbReference>
<gene>
    <name evidence="11" type="ORF">OKIOD_LOCUS16592</name>
</gene>
<dbReference type="SUPFAM" id="SSF52540">
    <property type="entry name" value="P-loop containing nucleoside triphosphate hydrolases"/>
    <property type="match status" value="1"/>
</dbReference>
<evidence type="ECO:0000256" key="4">
    <source>
        <dbReference type="ARBA" id="ARBA00022806"/>
    </source>
</evidence>
<dbReference type="EC" id="3.6.4.13" evidence="1"/>
<dbReference type="PROSITE" id="PS51194">
    <property type="entry name" value="HELICASE_CTER"/>
    <property type="match status" value="1"/>
</dbReference>
<evidence type="ECO:0000256" key="6">
    <source>
        <dbReference type="ARBA" id="ARBA00038040"/>
    </source>
</evidence>
<evidence type="ECO:0000313" key="12">
    <source>
        <dbReference type="Proteomes" id="UP001158576"/>
    </source>
</evidence>
<dbReference type="Gene3D" id="3.40.50.300">
    <property type="entry name" value="P-loop containing nucleotide triphosphate hydrolases"/>
    <property type="match status" value="2"/>
</dbReference>
<dbReference type="SMART" id="SM00487">
    <property type="entry name" value="DEXDc"/>
    <property type="match status" value="1"/>
</dbReference>